<dbReference type="AlphaFoldDB" id="A0AA35J320"/>
<organism evidence="2 3">
    <name type="scientific">Saccharomyces uvarum</name>
    <name type="common">Yeast</name>
    <name type="synonym">Saccharomyces bayanus var. uvarum</name>
    <dbReference type="NCBI Taxonomy" id="230603"/>
    <lineage>
        <taxon>Eukaryota</taxon>
        <taxon>Fungi</taxon>
        <taxon>Dikarya</taxon>
        <taxon>Ascomycota</taxon>
        <taxon>Saccharomycotina</taxon>
        <taxon>Saccharomycetes</taxon>
        <taxon>Saccharomycetales</taxon>
        <taxon>Saccharomycetaceae</taxon>
        <taxon>Saccharomyces</taxon>
    </lineage>
</organism>
<accession>A0AA35J320</accession>
<name>A0AA35J320_SACUV</name>
<feature type="region of interest" description="Disordered" evidence="1">
    <location>
        <begin position="237"/>
        <end position="293"/>
    </location>
</feature>
<evidence type="ECO:0000313" key="3">
    <source>
        <dbReference type="Proteomes" id="UP001162090"/>
    </source>
</evidence>
<feature type="compositionally biased region" description="Acidic residues" evidence="1">
    <location>
        <begin position="258"/>
        <end position="268"/>
    </location>
</feature>
<evidence type="ECO:0000256" key="1">
    <source>
        <dbReference type="SAM" id="MobiDB-lite"/>
    </source>
</evidence>
<proteinExistence type="predicted"/>
<sequence>MSPEFIRQQLNHSKWFVGSVNDEENSLVTFLPMLSSATILMVVFVPLNDFVPTVFKLTQAQLEKQCQNQGFTGNASLNQIKLKLMDIVQSPKKLHQFEIVDSQLNFHFSLSAMITVSIKSSSYHVTKDICFTILQNLSLVLLQLVSVSAQYQNIQRDVLGEKQKCVDFLLRSVKDLDGGTKIISQWAPQNSKNHKSLQPVTDDDITEYLLTKGDGRFQNPSTDSLKKLLIFQNIRGINQPTEPNESTKTRLEFSPVNELDDDDDDDFEPQSREVGPLNRNRPSSNSTLKCDPKENITKRNAISFPFMEDFAGLESTSPERIRSASATPSTSSSVETYPRKKRKFGKIKIKTDTI</sequence>
<evidence type="ECO:0000313" key="2">
    <source>
        <dbReference type="EMBL" id="CAI4046931.1"/>
    </source>
</evidence>
<feature type="compositionally biased region" description="Low complexity" evidence="1">
    <location>
        <begin position="323"/>
        <end position="333"/>
    </location>
</feature>
<dbReference type="EMBL" id="OX365923">
    <property type="protein sequence ID" value="CAI4046931.1"/>
    <property type="molecule type" value="Genomic_DNA"/>
</dbReference>
<gene>
    <name evidence="2" type="primary">SUVC12G3060</name>
    <name evidence="2" type="ORF">SUVC_12G3060</name>
</gene>
<protein>
    <recommendedName>
        <fullName evidence="4">NEJ1 protein</fullName>
    </recommendedName>
</protein>
<dbReference type="Proteomes" id="UP001162090">
    <property type="component" value="Chromosome 12"/>
</dbReference>
<evidence type="ECO:0008006" key="4">
    <source>
        <dbReference type="Google" id="ProtNLM"/>
    </source>
</evidence>
<feature type="region of interest" description="Disordered" evidence="1">
    <location>
        <begin position="313"/>
        <end position="339"/>
    </location>
</feature>
<reference evidence="2" key="1">
    <citation type="submission" date="2022-10" db="EMBL/GenBank/DDBJ databases">
        <authorList>
            <person name="Byrne P K."/>
        </authorList>
    </citation>
    <scope>NUCLEOTIDE SEQUENCE</scope>
    <source>
        <strain evidence="2">CBS7001</strain>
    </source>
</reference>